<evidence type="ECO:0000256" key="1">
    <source>
        <dbReference type="SAM" id="MobiDB-lite"/>
    </source>
</evidence>
<dbReference type="EMBL" id="BOMG01000035">
    <property type="protein sequence ID" value="GID53948.1"/>
    <property type="molecule type" value="Genomic_DNA"/>
</dbReference>
<protein>
    <recommendedName>
        <fullName evidence="5">Lipoprotein</fullName>
    </recommendedName>
</protein>
<feature type="signal peptide" evidence="2">
    <location>
        <begin position="1"/>
        <end position="26"/>
    </location>
</feature>
<keyword evidence="4" id="KW-1185">Reference proteome</keyword>
<dbReference type="Proteomes" id="UP000612282">
    <property type="component" value="Unassembled WGS sequence"/>
</dbReference>
<reference evidence="3 4" key="1">
    <citation type="submission" date="2021-01" db="EMBL/GenBank/DDBJ databases">
        <title>Whole genome shotgun sequence of Actinoplanes couchii NBRC 106145.</title>
        <authorList>
            <person name="Komaki H."/>
            <person name="Tamura T."/>
        </authorList>
    </citation>
    <scope>NUCLEOTIDE SEQUENCE [LARGE SCALE GENOMIC DNA]</scope>
    <source>
        <strain evidence="3 4">NBRC 106145</strain>
    </source>
</reference>
<organism evidence="3 4">
    <name type="scientific">Actinoplanes couchii</name>
    <dbReference type="NCBI Taxonomy" id="403638"/>
    <lineage>
        <taxon>Bacteria</taxon>
        <taxon>Bacillati</taxon>
        <taxon>Actinomycetota</taxon>
        <taxon>Actinomycetes</taxon>
        <taxon>Micromonosporales</taxon>
        <taxon>Micromonosporaceae</taxon>
        <taxon>Actinoplanes</taxon>
    </lineage>
</organism>
<keyword evidence="2" id="KW-0732">Signal</keyword>
<dbReference type="PROSITE" id="PS51257">
    <property type="entry name" value="PROKAR_LIPOPROTEIN"/>
    <property type="match status" value="1"/>
</dbReference>
<proteinExistence type="predicted"/>
<accession>A0ABQ3X605</accession>
<feature type="chain" id="PRO_5047164456" description="Lipoprotein" evidence="2">
    <location>
        <begin position="27"/>
        <end position="133"/>
    </location>
</feature>
<name>A0ABQ3X605_9ACTN</name>
<evidence type="ECO:0000313" key="4">
    <source>
        <dbReference type="Proteomes" id="UP000612282"/>
    </source>
</evidence>
<feature type="region of interest" description="Disordered" evidence="1">
    <location>
        <begin position="104"/>
        <end position="133"/>
    </location>
</feature>
<evidence type="ECO:0000313" key="3">
    <source>
        <dbReference type="EMBL" id="GID53948.1"/>
    </source>
</evidence>
<evidence type="ECO:0000256" key="2">
    <source>
        <dbReference type="SAM" id="SignalP"/>
    </source>
</evidence>
<sequence length="133" mass="13673">MNRRMSSRTISLTSTFLLLAAGGTAACDNDEYTDEGFYCADSNGVIVDEDYCDDDNNGGGGGGGFFIWHSSGYRSGYPVGTKLPAGGSKFAYNDKVSRSKFGLPSSGKISNGTVKTSVVGKGGSGYSGSKSGS</sequence>
<comment type="caution">
    <text evidence="3">The sequence shown here is derived from an EMBL/GenBank/DDBJ whole genome shotgun (WGS) entry which is preliminary data.</text>
</comment>
<gene>
    <name evidence="3" type="ORF">Aco03nite_023520</name>
</gene>
<evidence type="ECO:0008006" key="5">
    <source>
        <dbReference type="Google" id="ProtNLM"/>
    </source>
</evidence>